<evidence type="ECO:0000256" key="5">
    <source>
        <dbReference type="ARBA" id="ARBA00023002"/>
    </source>
</evidence>
<accession>A0A1D1W6H5</accession>
<comment type="similarity">
    <text evidence="2">Belongs to the MSOX/MTOX family.</text>
</comment>
<evidence type="ECO:0000313" key="7">
    <source>
        <dbReference type="EMBL" id="GAV08916.1"/>
    </source>
</evidence>
<gene>
    <name evidence="7" type="primary">RvY_18535</name>
    <name evidence="7" type="synonym">RvY_18535.1</name>
    <name evidence="7" type="ORF">RvY_18535-1</name>
</gene>
<dbReference type="PANTHER" id="PTHR10961">
    <property type="entry name" value="PEROXISOMAL SARCOSINE OXIDASE"/>
    <property type="match status" value="1"/>
</dbReference>
<dbReference type="SUPFAM" id="SSF54373">
    <property type="entry name" value="FAD-linked reductases, C-terminal domain"/>
    <property type="match status" value="1"/>
</dbReference>
<evidence type="ECO:0000256" key="4">
    <source>
        <dbReference type="ARBA" id="ARBA00022827"/>
    </source>
</evidence>
<dbReference type="Pfam" id="PF01266">
    <property type="entry name" value="DAO"/>
    <property type="match status" value="1"/>
</dbReference>
<keyword evidence="8" id="KW-1185">Reference proteome</keyword>
<evidence type="ECO:0000256" key="2">
    <source>
        <dbReference type="ARBA" id="ARBA00010989"/>
    </source>
</evidence>
<dbReference type="Proteomes" id="UP000186922">
    <property type="component" value="Unassembled WGS sequence"/>
</dbReference>
<dbReference type="EMBL" id="BDGG01000019">
    <property type="protein sequence ID" value="GAV08916.1"/>
    <property type="molecule type" value="Genomic_DNA"/>
</dbReference>
<organism evidence="7 8">
    <name type="scientific">Ramazzottius varieornatus</name>
    <name type="common">Water bear</name>
    <name type="synonym">Tardigrade</name>
    <dbReference type="NCBI Taxonomy" id="947166"/>
    <lineage>
        <taxon>Eukaryota</taxon>
        <taxon>Metazoa</taxon>
        <taxon>Ecdysozoa</taxon>
        <taxon>Tardigrada</taxon>
        <taxon>Eutardigrada</taxon>
        <taxon>Parachela</taxon>
        <taxon>Hypsibioidea</taxon>
        <taxon>Ramazzottiidae</taxon>
        <taxon>Ramazzottius</taxon>
    </lineage>
</organism>
<proteinExistence type="inferred from homology"/>
<dbReference type="STRING" id="947166.A0A1D1W6H5"/>
<dbReference type="OrthoDB" id="424974at2759"/>
<name>A0A1D1W6H5_RAMVA</name>
<dbReference type="GO" id="GO:0008115">
    <property type="term" value="F:sarcosine oxidase activity"/>
    <property type="evidence" value="ECO:0007669"/>
    <property type="project" value="TreeGrafter"/>
</dbReference>
<sequence length="363" mass="40090">MYHDPAYIKLAPGSLETWSEVEEESGIKLVTKTGGVFFIPNNESHEDVFGEYTKSLDAENIKYNLMDGIELNRRFPQFNTAEKDITAMYQKDAGFVNAGLANAVHAQLARSRGAEILENTKVVNITKRGNLLDIDTTNGQFTTGKLILATGCWTNDLLKFFDLQVPITVTQEQVSYFSTPNIREFLPDKFPVWMSVGKEYDYYGVPINPGVNAAVKIAADVSGNIVTPSTRTFEANADRLAAAGEFLKDYFPRAYGPVAYSKTCLYELTPDRHFILDSLASVGAPNVYSFVGCGHGFKFASLVGKIFAELATTGKTQYPLSEDFRINRPILRLMDAKGNITFGKKSAWVTVDPIDGQPTKVPA</sequence>
<comment type="cofactor">
    <cofactor evidence="1">
        <name>FAD</name>
        <dbReference type="ChEBI" id="CHEBI:57692"/>
    </cofactor>
</comment>
<keyword evidence="3" id="KW-0285">Flavoprotein</keyword>
<evidence type="ECO:0000256" key="1">
    <source>
        <dbReference type="ARBA" id="ARBA00001974"/>
    </source>
</evidence>
<keyword evidence="4" id="KW-0274">FAD</keyword>
<evidence type="ECO:0000259" key="6">
    <source>
        <dbReference type="Pfam" id="PF01266"/>
    </source>
</evidence>
<dbReference type="Gene3D" id="3.50.50.60">
    <property type="entry name" value="FAD/NAD(P)-binding domain"/>
    <property type="match status" value="1"/>
</dbReference>
<dbReference type="PANTHER" id="PTHR10961:SF7">
    <property type="entry name" value="FAD DEPENDENT OXIDOREDUCTASE DOMAIN-CONTAINING PROTEIN"/>
    <property type="match status" value="1"/>
</dbReference>
<protein>
    <recommendedName>
        <fullName evidence="6">FAD dependent oxidoreductase domain-containing protein</fullName>
    </recommendedName>
</protein>
<evidence type="ECO:0000256" key="3">
    <source>
        <dbReference type="ARBA" id="ARBA00022630"/>
    </source>
</evidence>
<dbReference type="AlphaFoldDB" id="A0A1D1W6H5"/>
<dbReference type="InterPro" id="IPR006076">
    <property type="entry name" value="FAD-dep_OxRdtase"/>
</dbReference>
<feature type="domain" description="FAD dependent oxidoreductase" evidence="6">
    <location>
        <begin position="6"/>
        <end position="310"/>
    </location>
</feature>
<dbReference type="InterPro" id="IPR045170">
    <property type="entry name" value="MTOX"/>
</dbReference>
<dbReference type="GO" id="GO:0050660">
    <property type="term" value="F:flavin adenine dinucleotide binding"/>
    <property type="evidence" value="ECO:0007669"/>
    <property type="project" value="InterPro"/>
</dbReference>
<reference evidence="7 8" key="1">
    <citation type="journal article" date="2016" name="Nat. Commun.">
        <title>Extremotolerant tardigrade genome and improved radiotolerance of human cultured cells by tardigrade-unique protein.</title>
        <authorList>
            <person name="Hashimoto T."/>
            <person name="Horikawa D.D."/>
            <person name="Saito Y."/>
            <person name="Kuwahara H."/>
            <person name="Kozuka-Hata H."/>
            <person name="Shin-I T."/>
            <person name="Minakuchi Y."/>
            <person name="Ohishi K."/>
            <person name="Motoyama A."/>
            <person name="Aizu T."/>
            <person name="Enomoto A."/>
            <person name="Kondo K."/>
            <person name="Tanaka S."/>
            <person name="Hara Y."/>
            <person name="Koshikawa S."/>
            <person name="Sagara H."/>
            <person name="Miura T."/>
            <person name="Yokobori S."/>
            <person name="Miyagawa K."/>
            <person name="Suzuki Y."/>
            <person name="Kubo T."/>
            <person name="Oyama M."/>
            <person name="Kohara Y."/>
            <person name="Fujiyama A."/>
            <person name="Arakawa K."/>
            <person name="Katayama T."/>
            <person name="Toyoda A."/>
            <person name="Kunieda T."/>
        </authorList>
    </citation>
    <scope>NUCLEOTIDE SEQUENCE [LARGE SCALE GENOMIC DNA]</scope>
    <source>
        <strain evidence="7 8">YOKOZUNA-1</strain>
    </source>
</reference>
<dbReference type="SUPFAM" id="SSF51905">
    <property type="entry name" value="FAD/NAD(P)-binding domain"/>
    <property type="match status" value="1"/>
</dbReference>
<dbReference type="Gene3D" id="3.30.9.10">
    <property type="entry name" value="D-Amino Acid Oxidase, subunit A, domain 2"/>
    <property type="match status" value="1"/>
</dbReference>
<comment type="caution">
    <text evidence="7">The sequence shown here is derived from an EMBL/GenBank/DDBJ whole genome shotgun (WGS) entry which is preliminary data.</text>
</comment>
<keyword evidence="5" id="KW-0560">Oxidoreductase</keyword>
<evidence type="ECO:0000313" key="8">
    <source>
        <dbReference type="Proteomes" id="UP000186922"/>
    </source>
</evidence>
<dbReference type="InterPro" id="IPR036188">
    <property type="entry name" value="FAD/NAD-bd_sf"/>
</dbReference>